<sequence length="312" mass="35272">MNGDGPNSTPSGHSTRDAHAFVLSACDLSELPLTAAEITQLPEMSYLSFVRALRGHDNISIALITESQEMDLLISSTIDDPVEEDVSRPSSSVWKDLESNPYYDLVREFQDIFPDSVPECLPKDKGVRHDIDLVPGTKWCVTRQWPLPRDQVAYIDEFFAARKRAGHVRESKYPHSSPTFCVKKGNGKWRIVHAYNNLNSATIPAQTPIPRKDVIIDSMGQSMIFCTIHLRDGFYQILMNIRDIEKTAVSTPSGMLWEWLVMPQGLKNAPATFNRVVTEKLRPFREFAPSYFDDVYIHSRASSSQSDADVHR</sequence>
<dbReference type="InterPro" id="IPR043502">
    <property type="entry name" value="DNA/RNA_pol_sf"/>
</dbReference>
<dbReference type="Gene3D" id="3.30.70.270">
    <property type="match status" value="1"/>
</dbReference>
<dbReference type="CDD" id="cd01647">
    <property type="entry name" value="RT_LTR"/>
    <property type="match status" value="1"/>
</dbReference>
<evidence type="ECO:0000313" key="3">
    <source>
        <dbReference type="Proteomes" id="UP000469452"/>
    </source>
</evidence>
<protein>
    <recommendedName>
        <fullName evidence="1">Reverse transcriptase domain-containing protein</fullName>
    </recommendedName>
</protein>
<dbReference type="EMBL" id="VJMI01019408">
    <property type="protein sequence ID" value="KAF0707448.1"/>
    <property type="molecule type" value="Genomic_DNA"/>
</dbReference>
<dbReference type="Proteomes" id="UP000469452">
    <property type="component" value="Unassembled WGS sequence"/>
</dbReference>
<evidence type="ECO:0000313" key="2">
    <source>
        <dbReference type="EMBL" id="KAF0707448.1"/>
    </source>
</evidence>
<accession>A0A6A4ZHF5</accession>
<dbReference type="VEuPathDB" id="FungiDB:H257_14765"/>
<dbReference type="AlphaFoldDB" id="A0A6A4ZHF5"/>
<dbReference type="PANTHER" id="PTHR24559:SF444">
    <property type="entry name" value="REVERSE TRANSCRIPTASE DOMAIN-CONTAINING PROTEIN"/>
    <property type="match status" value="1"/>
</dbReference>
<comment type="caution">
    <text evidence="2">The sequence shown here is derived from an EMBL/GenBank/DDBJ whole genome shotgun (WGS) entry which is preliminary data.</text>
</comment>
<dbReference type="VEuPathDB" id="FungiDB:H257_05747"/>
<gene>
    <name evidence="2" type="ORF">AaE_013596</name>
</gene>
<dbReference type="InterPro" id="IPR043128">
    <property type="entry name" value="Rev_trsase/Diguanyl_cyclase"/>
</dbReference>
<proteinExistence type="predicted"/>
<dbReference type="SUPFAM" id="SSF56672">
    <property type="entry name" value="DNA/RNA polymerases"/>
    <property type="match status" value="1"/>
</dbReference>
<feature type="domain" description="Reverse transcriptase" evidence="1">
    <location>
        <begin position="183"/>
        <end position="303"/>
    </location>
</feature>
<dbReference type="Gene3D" id="3.10.10.10">
    <property type="entry name" value="HIV Type 1 Reverse Transcriptase, subunit A, domain 1"/>
    <property type="match status" value="1"/>
</dbReference>
<dbReference type="Pfam" id="PF00078">
    <property type="entry name" value="RVT_1"/>
    <property type="match status" value="1"/>
</dbReference>
<evidence type="ECO:0000259" key="1">
    <source>
        <dbReference type="Pfam" id="PF00078"/>
    </source>
</evidence>
<organism evidence="2 3">
    <name type="scientific">Aphanomyces astaci</name>
    <name type="common">Crayfish plague agent</name>
    <dbReference type="NCBI Taxonomy" id="112090"/>
    <lineage>
        <taxon>Eukaryota</taxon>
        <taxon>Sar</taxon>
        <taxon>Stramenopiles</taxon>
        <taxon>Oomycota</taxon>
        <taxon>Saprolegniomycetes</taxon>
        <taxon>Saprolegniales</taxon>
        <taxon>Verrucalvaceae</taxon>
        <taxon>Aphanomyces</taxon>
    </lineage>
</organism>
<dbReference type="InterPro" id="IPR053134">
    <property type="entry name" value="RNA-dir_DNA_polymerase"/>
</dbReference>
<name>A0A6A4ZHF5_APHAT</name>
<reference evidence="2 3" key="1">
    <citation type="submission" date="2019-06" db="EMBL/GenBank/DDBJ databases">
        <title>Genomics analysis of Aphanomyces spp. identifies a new class of oomycete effector associated with host adaptation.</title>
        <authorList>
            <person name="Gaulin E."/>
        </authorList>
    </citation>
    <scope>NUCLEOTIDE SEQUENCE [LARGE SCALE GENOMIC DNA]</scope>
    <source>
        <strain evidence="2 3">E</strain>
    </source>
</reference>
<dbReference type="PANTHER" id="PTHR24559">
    <property type="entry name" value="TRANSPOSON TY3-I GAG-POL POLYPROTEIN"/>
    <property type="match status" value="1"/>
</dbReference>
<dbReference type="InterPro" id="IPR000477">
    <property type="entry name" value="RT_dom"/>
</dbReference>